<organism>
    <name type="scientific">Branchiostoma floridae</name>
    <name type="common">Florida lancelet</name>
    <name type="synonym">Amphioxus</name>
    <dbReference type="NCBI Taxonomy" id="7739"/>
    <lineage>
        <taxon>Eukaryota</taxon>
        <taxon>Metazoa</taxon>
        <taxon>Chordata</taxon>
        <taxon>Cephalochordata</taxon>
        <taxon>Leptocardii</taxon>
        <taxon>Amphioxiformes</taxon>
        <taxon>Branchiostomatidae</taxon>
        <taxon>Branchiostoma</taxon>
    </lineage>
</organism>
<feature type="compositionally biased region" description="Basic and acidic residues" evidence="2">
    <location>
        <begin position="4683"/>
        <end position="4709"/>
    </location>
</feature>
<proteinExistence type="predicted"/>
<dbReference type="EMBL" id="GG666468">
    <property type="protein sequence ID" value="EEN68100.1"/>
    <property type="molecule type" value="Genomic_DNA"/>
</dbReference>
<feature type="region of interest" description="Disordered" evidence="2">
    <location>
        <begin position="4422"/>
        <end position="4720"/>
    </location>
</feature>
<feature type="compositionally biased region" description="Basic and acidic residues" evidence="2">
    <location>
        <begin position="4543"/>
        <end position="4562"/>
    </location>
</feature>
<reference evidence="3" key="1">
    <citation type="journal article" date="2008" name="Nature">
        <title>The amphioxus genome and the evolution of the chordate karyotype.</title>
        <authorList>
            <consortium name="US DOE Joint Genome Institute (JGI-PGF)"/>
            <person name="Putnam N.H."/>
            <person name="Butts T."/>
            <person name="Ferrier D.E.K."/>
            <person name="Furlong R.F."/>
            <person name="Hellsten U."/>
            <person name="Kawashima T."/>
            <person name="Robinson-Rechavi M."/>
            <person name="Shoguchi E."/>
            <person name="Terry A."/>
            <person name="Yu J.-K."/>
            <person name="Benito-Gutierrez E.L."/>
            <person name="Dubchak I."/>
            <person name="Garcia-Fernandez J."/>
            <person name="Gibson-Brown J.J."/>
            <person name="Grigoriev I.V."/>
            <person name="Horton A.C."/>
            <person name="de Jong P.J."/>
            <person name="Jurka J."/>
            <person name="Kapitonov V.V."/>
            <person name="Kohara Y."/>
            <person name="Kuroki Y."/>
            <person name="Lindquist E."/>
            <person name="Lucas S."/>
            <person name="Osoegawa K."/>
            <person name="Pennacchio L.A."/>
            <person name="Salamov A.A."/>
            <person name="Satou Y."/>
            <person name="Sauka-Spengler T."/>
            <person name="Schmutz J."/>
            <person name="Shin-I T."/>
            <person name="Toyoda A."/>
            <person name="Bronner-Fraser M."/>
            <person name="Fujiyama A."/>
            <person name="Holland L.Z."/>
            <person name="Holland P.W.H."/>
            <person name="Satoh N."/>
            <person name="Rokhsar D.S."/>
        </authorList>
    </citation>
    <scope>NUCLEOTIDE SEQUENCE [LARGE SCALE GENOMIC DNA]</scope>
    <source>
        <strain evidence="3">S238N-H82</strain>
        <tissue evidence="3">Testes</tissue>
    </source>
</reference>
<accession>C3XVH4</accession>
<feature type="region of interest" description="Disordered" evidence="2">
    <location>
        <begin position="3791"/>
        <end position="3823"/>
    </location>
</feature>
<name>C3XVH4_BRAFL</name>
<dbReference type="InParanoid" id="C3XVH4"/>
<gene>
    <name evidence="3" type="ORF">BRAFLDRAFT_104807</name>
</gene>
<sequence>MSWRRVRDFELLFCQNPGRFLQLTHDESLCEKKGVSISRSHFRIEAGKMSHQIAPTLMEVVDIQAMGDESSSRLGQRVVGEQVVVNEDGSRTVIRTVEETFEEEVEEEFHSSASSATSTDSSPAIRARGGPMRIYIKKGFRLFGSPDRGKRKIKRKVKRTKLRTESFTERYEGEDADSGIENATPAKSSRVTRKDSIKEFVTKKMVENHPTDEPPRPQQHPSPIIGRTGKLYKRKRTREPCPYCEYTRQVLTMMGHDMDETEKLVLNVGKVKKCLIQEMANIEERQRILRERIVYEEQHRRQRRLQEQYQKLKKLKKRKRRRHMKPVEQPSPKKAVAIAMRIGPEQTETENKQVGLYRLYKPPKPMAARPSRLEEGHPIHHELDVSKPHKPKCRSHHHTDLYPEDDGRYHCHGDVRIHRGDMYYTIPSKDLLFRSYAQEREVDPVTIEKIMDKIPQIRKQQGDHVIVLDEDILTFGNWEEVKSEVIIPHHVLRMDEAPAMPMEREGRVSPITLEMGTWDEVLDDVFHIAIDKEQVSRQPRYLQGQNKSAWASVEETDEVPRVRYQAAQIDVVEQEVFKPQTEEIEVEEAEYLNGVLRSIYTNLEQVNGEFPGYCDSCAHAKLHDVMQEVFEAEMSQVVFEEPKYLEGEEGKTHVKLEEAKEELPPLPFHMLAYGQAVMDMYRPNAKKVRSESPRYLQSVEDLEFLHEEDYDEDRDRIELERLMGEQVKQVLWQHSTGGLRSSSPEYLKAIVSEGYVTEEGEDGRISPTPSLQSLVIGETLMDIFRAEAGAVETEDPRYHQGIVLREYAAEEEIDGTVRQERYDKAAVELLRQESFKSKSGVRRSEHARYFAKENHSDLPEESTGKFSPVSFDNALLGQVFVDQWKADLQTIEAETARYHQGIVHHEIISGESIDGKVSPPPNPQNVVVGQALMDIFKANVEEVPLERPRYHATENELQHESTGKISPLSFENPDFGEVFMKKWKAIMKQEEVRVPRYHHGILSDEYIGDEWIDGRISPRPTAENLLVAQVLMETFKATSEQVRAEIPRYMAKEDQTSHDEESTGKVSPVSFESAMLGEIFMERWKTNIDLVKASSPRYHHAVIGDEYVGREEADGRLSPQPTFKNLLSAQVLMETFRATSDKVRTEVPQHFAREGQTSSEDSTGNISPVSFENTTFGEICMEKVKAIANEEKAQLPRYHHAFISDEFVGEEEIDGRIPPRRQTENLLAAQVLMETFRATSQHVKAEVPRYNVREGYTSDREESTGTISPVSFESVALGEVFMEKWKTNLEEVKAQTPRYHHGYVMDDFVGEEGIDGRISPLPNVEKLLTAQVLLEAHKASSEKVRPEAARYFATEGQTSEDSTGKISPVSFENADFGDIVMKKFKAVTKEQKTQVPRYLSAYVSDEFVGVEEIDGRISPRPTLDNLMTAQVLMETFKATSEQVREELPRYTATEGQLSQRQESTGRVSPVSFERAELGEIFMELWKTNIDLVKASSPRYHQAILSDEYVGEEKADGRLSPIPTLQNLFAAQTLMETFRATSDQVRAEVPCFFATEGQIFRDPESAGKMSPVSFESVTFDHVFMEEWKTNIDRVKAQKPRYHQAITSNEFMHREEVDGRISPHPTFKNLVTAQVLMETFRAASKEVREEVPRHIALEGEVSLKDESTGKVSPVSFERAAVGEILMHKWKAQLDLVRGSSPRYLHAILSDEYVGEEKVDGRLSPEPSYDNLVAAQTLMETFKATTKHIRAEAPRHYATEGRTSQPEESTGRISPFTLEGAMMGEIMLQKMSADLSVIESWKPRYLQGVVYNEYMRSEVIDGRLSPGPSPEKLVLGEAFMETFKATANEVREEVPRHWAREGHASLLEEQTGRVSPVAFEAASLGHIFMEKWKANLEKIQTEEARFHQAMVQEQLTWEERTEGEIPPNPNLQNLVLGQALMDTFRATEHHVKAQAPQYRATENYESLKEGSTGRISPLSYKSGVFGEIFLDKWKASLEQVVAEAPRFHQAIVKDQFIPEHRIGGNLSRAPSFRKAEVDRVAMDTHRANAMRVMAQLPQYQATVNHTSLEEGTTGKVSPVSFEKVTFGEILMDRWKANLEQVLTESPRYNQAIMKDQYIPEDQTDGQLSRAPSLRKAAVDRIAVDTFRANAEKVRAQAAQYRAAENYESVEEGATGKVSPVSFDSVKYGKIVMEKSRASLEQIKAQKARYHQAIVKNKFIQEGHATATPPLPNFDSPVFQAVKQNLHRHETNWERSEKPLYLRVREQEARMIFEQEDELPPLTFHQSVHGQVMLNMYRASHEELELEMPRYHQPIQRQVHVNYEEVVEEIPVVDMEEVEYAPVEPAFFRAALDMVEPDMDLIEAELKKANSHPESYEDLPGFSTDRAKAVPLEKADVRSADQRLQRSESPSYLKYVQNTAYVHESDADDNISVVEFDSTQPELIPADRVQTIYINSPQVVPVPKKPVHKAEEVKLDKLRETKDLKVPKVKLNKAKPSVALGQLNKARASTTKIEGPFQPMQMQNVEPARQMCSAPPVNRAPRFKLKEKVIDLSLEETDELPKILKRAAKLGLIPKLPKQALSAEKIRSLKMDVKFAQELQEELASDHASDVSELDLEMADLGFIDQTRFNTVDVFAAELLHLKLPKLEVYEERKDEVMFEEALDLSPLVMKSADKKPMPKELFLNVTAEKVVEEDTEVAIDLPAVPQPVDRAMRLTIAEERKHKAALTETGRSHQSLHKARHGVIEVKEHGYKKVAPLVTQVAHVRSEPDEVFQQAQINEMVEIWVHAAPPKLHIGKEGTVDVVEYHASDIEPFLPSSASQSTEEVRMEEAKATRSVVMNQGREGVESMKEEAVPLVPPMPKRHTLKSSTVPTESMQTAEAGHVETELGLHGASETILDMISMEVMSDLSPLSTEMAQGFDIPLEVYQKVTKQAQKQMFVYVPPPKYGKEGNILTKEEEVKTIPSVSSETGKQSLEPEEHWQQVLLQWVKTEIQPYYAEEIVLDTKQLSSQEIPPIARSDLASVGSIPSERMEKAQSQHIRTQLHPHFAEEHVIDERQVSPEVIPPGPGRDSAHVGSIPSEAMATAQSQHVSTQLHPHFAQEHIIDEKQEEYVYLYTVTPQHTKTAESTEVPVLRLQKVRADEFRSMLHPHFAEEGSIDTRHEYVYFIPPGAPQGAARLIKVPSAKLSQAQADLAQIRQLPREDTMQTVEEHVHTIPGVPAWETGRQSLAAEEHWEKALLQFVKTELQPYYAEEIVLDTKHESSYEIPPVARGDLASVGAIPSHSMETAQSQHIRTQLHPHFAQEQVVGERQLSAQEIPPLTRGDSANVGSIPSEAMETAQSQHFRTQLHPHFAQEQVVGTRQLSAQEIPPLTRGDSANVGSIPSEAMATAQSQHLRTQLHPYFGQEQVINEKQQYVYLYTVDPQHTTTAESSEVPVLRLHKIRAEEFRSMLQAEEGSMDTRHEYVYFIPPGAPKEAARIIQVPSAKLSQAQIDRAQTELRPHYGRESSVLEEPRVGVTEFDGPRTDVARGEALPHEHYRNVVPAPQTQTWVHVPPPKMRHAMDSSIQTRDEVVYTIPPIPMPDHKVRMVPLERAQQERALRQVIPTQTREIRMEIPEETVHGMPTVVNEQSARQQRVQSERYQKVEPPRTQTWIKVEPPKMVAGHEGSMSDVVAEVVSAVAPIPTQAASEGIVPAEVMEKVHAAQLKTQQMPSEGSLREQIEIISTIPPLSSNAAKESLTPAGVFRQIHAQHVQSHKLHAGQETVFRENLEIQREVPPLMPKTTMWRLLPQDKTPKLHRQQHDSHHAYSATESHMSKSRLESVTELPDVRPKVAREVLTHEEIHQAISRMQRSSRSRDPACEIQEVVAQLVENSDGSVAFIEGENLPSMPDCPFCDVQEGMIHFGPSYELKKLQTTQVFQVGDGPQLRNIYVRQVQDARGKAPLEQTGRLSPTQRRVASTGTVISDEYQRADIDTLYSNWVPAELQVAGELESLMQQGIIRYNPLHSTVEEEEGDVYDYGDVFQMKQKSGRRRAQRAGAAVGNIPNVGYPTKQWTSARNMTREQIEREGDESLDSELIMELTSGGLHQEKIVQKDGWTYIYIPGPPESPIMQRPRTTTKISYREDKPPFAFDFSRLMHWTIGRRNEVEKKARVPEEPHYIPFDFSRVATWTVHEYQPGSNTPVEKTYISAALPVQVRNTYFVKGSNASQEDAVRQSPRVTVPQEVRSAPQEVRSAPQEVRSAPQVARSVPQETMDWTQAKSVAPQAPRIMPQEITDWTKASRPEMTKASRPERKDFDFSRVQDWTVIKKETVGGNSAVGPDEMRISYLEDGKLKQRYYRRPHLSRGSSVLVGEHPPDLSDFRFLRADEIPLPEQDGRVQHTSAILPGEMYLTYVENGEVKKLYMSKTGQSMPGEVVDATSRQAYFQPGSRQSSEEDNERATSISGISGVGRPAMQFPSTHYEREGSGAKPPSPTDDLDTPKTLEMTSGGRHEPSVRPDIQSIPQDIQWTHANGTHEVVPLHSEDRRPSQVIVKSGSRPSTPAESVGSRRSDRVIHYKYDNGRSSDDVSLVVDGSRPSSQSDSSTGAPIYATSSHARPKSPTPDSMARQPPRPVFLPPPPSGPSPSSPVAPPRRRRSSASSSGSNPYSNLHPPLSPKKTPPTSNSRPPEPMDTSGPAVSGRYHNGHPQRDYSQDHEQPLTFADHDIREDDSGKPKKVGKLKKSRFFPFLKGDKKGKKTKHANGFAPVGVVEPTQENRERLEVEHSSHLYLW</sequence>
<feature type="compositionally biased region" description="Basic residues" evidence="2">
    <location>
        <begin position="4710"/>
        <end position="4720"/>
    </location>
</feature>
<feature type="compositionally biased region" description="Low complexity" evidence="2">
    <location>
        <begin position="4634"/>
        <end position="4648"/>
    </location>
</feature>
<feature type="region of interest" description="Disordered" evidence="2">
    <location>
        <begin position="206"/>
        <end position="228"/>
    </location>
</feature>
<feature type="compositionally biased region" description="Low complexity" evidence="2">
    <location>
        <begin position="4563"/>
        <end position="4580"/>
    </location>
</feature>
<feature type="compositionally biased region" description="Basic and acidic residues" evidence="2">
    <location>
        <begin position="206"/>
        <end position="215"/>
    </location>
</feature>
<evidence type="ECO:0000256" key="2">
    <source>
        <dbReference type="SAM" id="MobiDB-lite"/>
    </source>
</evidence>
<feature type="compositionally biased region" description="Basic and acidic residues" evidence="2">
    <location>
        <begin position="3811"/>
        <end position="3823"/>
    </location>
</feature>
<feature type="compositionally biased region" description="Pro residues" evidence="2">
    <location>
        <begin position="4606"/>
        <end position="4627"/>
    </location>
</feature>
<evidence type="ECO:0000313" key="3">
    <source>
        <dbReference type="EMBL" id="EEN68100.1"/>
    </source>
</evidence>
<evidence type="ECO:0000256" key="1">
    <source>
        <dbReference type="SAM" id="Coils"/>
    </source>
</evidence>
<keyword evidence="1" id="KW-0175">Coiled coil</keyword>
<protein>
    <submittedName>
        <fullName evidence="3">Uncharacterized protein</fullName>
    </submittedName>
</protein>
<feature type="compositionally biased region" description="Polar residues" evidence="2">
    <location>
        <begin position="4498"/>
        <end position="4509"/>
    </location>
</feature>
<feature type="compositionally biased region" description="Low complexity" evidence="2">
    <location>
        <begin position="111"/>
        <end position="122"/>
    </location>
</feature>
<feature type="region of interest" description="Disordered" evidence="2">
    <location>
        <begin position="106"/>
        <end position="128"/>
    </location>
</feature>
<feature type="coiled-coil region" evidence="1">
    <location>
        <begin position="272"/>
        <end position="322"/>
    </location>
</feature>